<dbReference type="EMBL" id="WOTB01000001">
    <property type="protein sequence ID" value="NHN83068.1"/>
    <property type="molecule type" value="Genomic_DNA"/>
</dbReference>
<gene>
    <name evidence="2" type="ORF">GOB93_00175</name>
</gene>
<keyword evidence="3" id="KW-1185">Reference proteome</keyword>
<protein>
    <submittedName>
        <fullName evidence="2">DUF1150 family protein</fullName>
    </submittedName>
</protein>
<dbReference type="Pfam" id="PF06620">
    <property type="entry name" value="DUF1150"/>
    <property type="match status" value="1"/>
</dbReference>
<sequence length="92" mass="10110">MQRNVTNGDDRTPQDRATQDAGAGVVDIRNLTDDQFLTLGLPKLVYVRENRSEGRNVFAIHAANGQIMGVAEDPETAFSAITEHEMVAMTIH</sequence>
<proteinExistence type="predicted"/>
<dbReference type="Proteomes" id="UP000635278">
    <property type="component" value="Unassembled WGS sequence"/>
</dbReference>
<feature type="region of interest" description="Disordered" evidence="1">
    <location>
        <begin position="1"/>
        <end position="22"/>
    </location>
</feature>
<reference evidence="2 3" key="1">
    <citation type="journal article" date="2020" name="Int. J. Syst. Evol. Microbiol.">
        <title>Novel acetic acid bacteria from cider fermentations: Acetobacter conturbans sp. nov. and Acetobacter fallax sp. nov.</title>
        <authorList>
            <person name="Sombolestani A.S."/>
            <person name="Cleenwerck I."/>
            <person name="Cnockaert M."/>
            <person name="Borremans W."/>
            <person name="Wieme A.D."/>
            <person name="De Vuyst L."/>
            <person name="Vandamme P."/>
        </authorList>
    </citation>
    <scope>NUCLEOTIDE SEQUENCE [LARGE SCALE GENOMIC DNA]</scope>
    <source>
        <strain evidence="2 3">LMG 30640</strain>
    </source>
</reference>
<dbReference type="RefSeq" id="WP_173581599.1">
    <property type="nucleotide sequence ID" value="NZ_WOTB01000001.1"/>
</dbReference>
<dbReference type="InterPro" id="IPR009531">
    <property type="entry name" value="DUF1150"/>
</dbReference>
<feature type="compositionally biased region" description="Basic and acidic residues" evidence="1">
    <location>
        <begin position="8"/>
        <end position="18"/>
    </location>
</feature>
<name>A0ABX0JJR3_9PROT</name>
<organism evidence="2 3">
    <name type="scientific">Acetobacter musti</name>
    <dbReference type="NCBI Taxonomy" id="864732"/>
    <lineage>
        <taxon>Bacteria</taxon>
        <taxon>Pseudomonadati</taxon>
        <taxon>Pseudomonadota</taxon>
        <taxon>Alphaproteobacteria</taxon>
        <taxon>Acetobacterales</taxon>
        <taxon>Acetobacteraceae</taxon>
        <taxon>Acetobacter</taxon>
    </lineage>
</organism>
<evidence type="ECO:0000313" key="3">
    <source>
        <dbReference type="Proteomes" id="UP000635278"/>
    </source>
</evidence>
<accession>A0ABX0JJR3</accession>
<evidence type="ECO:0000313" key="2">
    <source>
        <dbReference type="EMBL" id="NHN83068.1"/>
    </source>
</evidence>
<evidence type="ECO:0000256" key="1">
    <source>
        <dbReference type="SAM" id="MobiDB-lite"/>
    </source>
</evidence>
<comment type="caution">
    <text evidence="2">The sequence shown here is derived from an EMBL/GenBank/DDBJ whole genome shotgun (WGS) entry which is preliminary data.</text>
</comment>